<evidence type="ECO:0000256" key="1">
    <source>
        <dbReference type="ARBA" id="ARBA00023015"/>
    </source>
</evidence>
<dbReference type="GO" id="GO:0003700">
    <property type="term" value="F:DNA-binding transcription factor activity"/>
    <property type="evidence" value="ECO:0007669"/>
    <property type="project" value="InterPro"/>
</dbReference>
<evidence type="ECO:0000259" key="4">
    <source>
        <dbReference type="PROSITE" id="PS01124"/>
    </source>
</evidence>
<evidence type="ECO:0000256" key="2">
    <source>
        <dbReference type="ARBA" id="ARBA00023125"/>
    </source>
</evidence>
<dbReference type="CDD" id="cd06986">
    <property type="entry name" value="cupin_MmsR-like_N"/>
    <property type="match status" value="1"/>
</dbReference>
<dbReference type="Gene3D" id="2.60.120.280">
    <property type="entry name" value="Regulatory protein AraC"/>
    <property type="match status" value="1"/>
</dbReference>
<dbReference type="InterPro" id="IPR018060">
    <property type="entry name" value="HTH_AraC"/>
</dbReference>
<dbReference type="SUPFAM" id="SSF46689">
    <property type="entry name" value="Homeodomain-like"/>
    <property type="match status" value="2"/>
</dbReference>
<dbReference type="InterPro" id="IPR018062">
    <property type="entry name" value="HTH_AraC-typ_CS"/>
</dbReference>
<dbReference type="Proteomes" id="UP000473323">
    <property type="component" value="Unassembled WGS sequence"/>
</dbReference>
<dbReference type="InterPro" id="IPR003313">
    <property type="entry name" value="AraC-bd"/>
</dbReference>
<accession>A0A6L8TFP4</accession>
<gene>
    <name evidence="5" type="ORF">GT694_10280</name>
</gene>
<feature type="domain" description="HTH araC/xylS-type" evidence="4">
    <location>
        <begin position="167"/>
        <end position="265"/>
    </location>
</feature>
<comment type="caution">
    <text evidence="5">The sequence shown here is derived from an EMBL/GenBank/DDBJ whole genome shotgun (WGS) entry which is preliminary data.</text>
</comment>
<dbReference type="SMART" id="SM00342">
    <property type="entry name" value="HTH_ARAC"/>
    <property type="match status" value="1"/>
</dbReference>
<sequence>MKKEPNPQHTLSVYFCGQEDCGPNHSFGPAMRPHYLLHVIFHGKGIYQCSGHTYHLKAGDAFLIRPMDSIYYRADTSDPWSYAWAGFDGSACKEILKQTVFSDTPIFTPKTPSRQNSLLTHMQSLLDTFSENNGNDLASTGNLLLILSDMQKKPSESRTDISNLYFQKASEYIRNNYAYPIQISDVAHYVGIDRSYLYRIFMEHENTSPKQYLLKHRLQMAAQLLCSSSCTITEAALSCGFRDAPSFCNYFRQGTGYTPKEFRKAYSGTIYT</sequence>
<dbReference type="RefSeq" id="WP_161209422.1">
    <property type="nucleotide sequence ID" value="NZ_WWVT01000013.1"/>
</dbReference>
<name>A0A6L8TFP4_9FIRM</name>
<dbReference type="PANTHER" id="PTHR43280">
    <property type="entry name" value="ARAC-FAMILY TRANSCRIPTIONAL REGULATOR"/>
    <property type="match status" value="1"/>
</dbReference>
<reference evidence="5 6" key="1">
    <citation type="journal article" date="2019" name="Nat. Med.">
        <title>A library of human gut bacterial isolates paired with longitudinal multiomics data enables mechanistic microbiome research.</title>
        <authorList>
            <person name="Poyet M."/>
            <person name="Groussin M."/>
            <person name="Gibbons S.M."/>
            <person name="Avila-Pacheco J."/>
            <person name="Jiang X."/>
            <person name="Kearney S.M."/>
            <person name="Perrotta A.R."/>
            <person name="Berdy B."/>
            <person name="Zhao S."/>
            <person name="Lieberman T.D."/>
            <person name="Swanson P.K."/>
            <person name="Smith M."/>
            <person name="Roesemann S."/>
            <person name="Alexander J.E."/>
            <person name="Rich S.A."/>
            <person name="Livny J."/>
            <person name="Vlamakis H."/>
            <person name="Clish C."/>
            <person name="Bullock K."/>
            <person name="Deik A."/>
            <person name="Scott J."/>
            <person name="Pierce K.A."/>
            <person name="Xavier R.J."/>
            <person name="Alm E.J."/>
        </authorList>
    </citation>
    <scope>NUCLEOTIDE SEQUENCE [LARGE SCALE GENOMIC DNA]</scope>
    <source>
        <strain evidence="5 6">BIOML-A4</strain>
    </source>
</reference>
<dbReference type="PROSITE" id="PS00041">
    <property type="entry name" value="HTH_ARAC_FAMILY_1"/>
    <property type="match status" value="1"/>
</dbReference>
<dbReference type="Pfam" id="PF02311">
    <property type="entry name" value="AraC_binding"/>
    <property type="match status" value="1"/>
</dbReference>
<keyword evidence="3" id="KW-0804">Transcription</keyword>
<proteinExistence type="predicted"/>
<dbReference type="AlphaFoldDB" id="A0A6L8TFP4"/>
<dbReference type="Gene3D" id="1.10.10.60">
    <property type="entry name" value="Homeodomain-like"/>
    <property type="match status" value="1"/>
</dbReference>
<evidence type="ECO:0000313" key="5">
    <source>
        <dbReference type="EMBL" id="MZL62417.1"/>
    </source>
</evidence>
<dbReference type="InterPro" id="IPR037923">
    <property type="entry name" value="HTH-like"/>
</dbReference>
<keyword evidence="2" id="KW-0238">DNA-binding</keyword>
<dbReference type="SUPFAM" id="SSF51215">
    <property type="entry name" value="Regulatory protein AraC"/>
    <property type="match status" value="1"/>
</dbReference>
<dbReference type="EMBL" id="WWVT01000013">
    <property type="protein sequence ID" value="MZL62417.1"/>
    <property type="molecule type" value="Genomic_DNA"/>
</dbReference>
<dbReference type="GO" id="GO:0043565">
    <property type="term" value="F:sequence-specific DNA binding"/>
    <property type="evidence" value="ECO:0007669"/>
    <property type="project" value="InterPro"/>
</dbReference>
<evidence type="ECO:0000256" key="3">
    <source>
        <dbReference type="ARBA" id="ARBA00023163"/>
    </source>
</evidence>
<dbReference type="Pfam" id="PF12833">
    <property type="entry name" value="HTH_18"/>
    <property type="match status" value="1"/>
</dbReference>
<dbReference type="PANTHER" id="PTHR43280:SF2">
    <property type="entry name" value="HTH-TYPE TRANSCRIPTIONAL REGULATOR EXSA"/>
    <property type="match status" value="1"/>
</dbReference>
<dbReference type="PROSITE" id="PS01124">
    <property type="entry name" value="HTH_ARAC_FAMILY_2"/>
    <property type="match status" value="1"/>
</dbReference>
<keyword evidence="1" id="KW-0805">Transcription regulation</keyword>
<organism evidence="5 6">
    <name type="scientific">Blautia massiliensis</name>
    <name type="common">ex Durand et al. 2017</name>
    <dbReference type="NCBI Taxonomy" id="1737424"/>
    <lineage>
        <taxon>Bacteria</taxon>
        <taxon>Bacillati</taxon>
        <taxon>Bacillota</taxon>
        <taxon>Clostridia</taxon>
        <taxon>Lachnospirales</taxon>
        <taxon>Lachnospiraceae</taxon>
        <taxon>Blautia</taxon>
    </lineage>
</organism>
<protein>
    <submittedName>
        <fullName evidence="5">Helix-turn-helix domain-containing protein</fullName>
    </submittedName>
</protein>
<dbReference type="InterPro" id="IPR009057">
    <property type="entry name" value="Homeodomain-like_sf"/>
</dbReference>
<evidence type="ECO:0000313" key="6">
    <source>
        <dbReference type="Proteomes" id="UP000473323"/>
    </source>
</evidence>